<keyword evidence="2" id="KW-1185">Reference proteome</keyword>
<dbReference type="OrthoDB" id="1046782at2759"/>
<comment type="caution">
    <text evidence="1">The sequence shown here is derived from an EMBL/GenBank/DDBJ whole genome shotgun (WGS) entry which is preliminary data.</text>
</comment>
<reference evidence="1" key="1">
    <citation type="journal article" date="2021" name="IMA Fungus">
        <title>Genomic characterization of three marine fungi, including Emericellopsis atlantica sp. nov. with signatures of a generalist lifestyle and marine biomass degradation.</title>
        <authorList>
            <person name="Hagestad O.C."/>
            <person name="Hou L."/>
            <person name="Andersen J.H."/>
            <person name="Hansen E.H."/>
            <person name="Altermark B."/>
            <person name="Li C."/>
            <person name="Kuhnert E."/>
            <person name="Cox R.J."/>
            <person name="Crous P.W."/>
            <person name="Spatafora J.W."/>
            <person name="Lail K."/>
            <person name="Amirebrahimi M."/>
            <person name="Lipzen A."/>
            <person name="Pangilinan J."/>
            <person name="Andreopoulos W."/>
            <person name="Hayes R.D."/>
            <person name="Ng V."/>
            <person name="Grigoriev I.V."/>
            <person name="Jackson S.A."/>
            <person name="Sutton T.D.S."/>
            <person name="Dobson A.D.W."/>
            <person name="Rama T."/>
        </authorList>
    </citation>
    <scope>NUCLEOTIDE SEQUENCE</scope>
    <source>
        <strain evidence="1">TRa3180A</strain>
    </source>
</reference>
<dbReference type="Proteomes" id="UP000887226">
    <property type="component" value="Unassembled WGS sequence"/>
</dbReference>
<dbReference type="AlphaFoldDB" id="A0A9P8CFJ1"/>
<evidence type="ECO:0000313" key="1">
    <source>
        <dbReference type="EMBL" id="KAG9244785.1"/>
    </source>
</evidence>
<sequence>MESTNSTLVFWHRQALVSQTASLDDVPFGIYHKLGDHPSATLMLSKRPPFSMIKTVQRRNLHFGAAWPLSLRRSISCNIRGRSIPLVNLEAKSPYFRLFDSSTSISSQRATKQHSKSPFPSTVHSLRSTEKADVLEHRRLCHRLPLFHFIFLSVYE</sequence>
<gene>
    <name evidence="1" type="ORF">BJ878DRAFT_53095</name>
</gene>
<accession>A0A9P8CFJ1</accession>
<name>A0A9P8CFJ1_9HELO</name>
<evidence type="ECO:0000313" key="2">
    <source>
        <dbReference type="Proteomes" id="UP000887226"/>
    </source>
</evidence>
<organism evidence="1 2">
    <name type="scientific">Calycina marina</name>
    <dbReference type="NCBI Taxonomy" id="1763456"/>
    <lineage>
        <taxon>Eukaryota</taxon>
        <taxon>Fungi</taxon>
        <taxon>Dikarya</taxon>
        <taxon>Ascomycota</taxon>
        <taxon>Pezizomycotina</taxon>
        <taxon>Leotiomycetes</taxon>
        <taxon>Helotiales</taxon>
        <taxon>Pezizellaceae</taxon>
        <taxon>Calycina</taxon>
    </lineage>
</organism>
<proteinExistence type="predicted"/>
<dbReference type="EMBL" id="MU253884">
    <property type="protein sequence ID" value="KAG9244785.1"/>
    <property type="molecule type" value="Genomic_DNA"/>
</dbReference>
<protein>
    <submittedName>
        <fullName evidence="1">Uncharacterized protein</fullName>
    </submittedName>
</protein>